<dbReference type="Proteomes" id="UP001632038">
    <property type="component" value="Unassembled WGS sequence"/>
</dbReference>
<name>A0ABD3ENU9_9LAMI</name>
<comment type="domain">
    <text evidence="2">The jas domain is required for interaction with COI1.</text>
</comment>
<feature type="domain" description="Tify" evidence="4">
    <location>
        <begin position="158"/>
        <end position="193"/>
    </location>
</feature>
<feature type="compositionally biased region" description="Low complexity" evidence="3">
    <location>
        <begin position="298"/>
        <end position="326"/>
    </location>
</feature>
<dbReference type="GO" id="GO:0005634">
    <property type="term" value="C:nucleus"/>
    <property type="evidence" value="ECO:0007669"/>
    <property type="project" value="UniProtKB-SubCell"/>
</dbReference>
<accession>A0ABD3ENU9</accession>
<protein>
    <recommendedName>
        <fullName evidence="2">Protein TIFY</fullName>
    </recommendedName>
    <alternativeName>
        <fullName evidence="2">Jasmonate ZIM domain-containing protein</fullName>
    </alternativeName>
</protein>
<dbReference type="GO" id="GO:2000022">
    <property type="term" value="P:regulation of jasmonic acid mediated signaling pathway"/>
    <property type="evidence" value="ECO:0007669"/>
    <property type="project" value="UniProtKB-UniRule"/>
</dbReference>
<sequence>MERDFMSLAVKQETTDEVIDAAPLRSSAMHWSFSNNASAAPRFLSFGDEKPKTGFESLASTGLVTITTSECLDSNHRPYSDVVMQGIEKNFVHEKQIGPHYTVSTHTIHRPMAGQTSLTVGPIAPQPFGAVPMANTVPALPSGNAVVGMTDLRNASKISGAPAQLTIFYNGAVCVYDNISPEKAQAIMLIAGNGPTVNSTATVQASSLLDGFIVTQPYGTTTNHRSGPTAAWSGSINAMSGLNRSSEPLQIVHSPQPGSATYASSGAVPQFRKKSLARFLEKRKERVISESPYANKQSPHGNNPPGAGSSSLSPVSSGSRHVSTVD</sequence>
<keyword evidence="6" id="KW-1185">Reference proteome</keyword>
<comment type="subcellular location">
    <subcellularLocation>
        <location evidence="2">Nucleus</location>
    </subcellularLocation>
</comment>
<reference evidence="6" key="1">
    <citation type="journal article" date="2024" name="IScience">
        <title>Strigolactones Initiate the Formation of Haustorium-like Structures in Castilleja.</title>
        <authorList>
            <person name="Buerger M."/>
            <person name="Peterson D."/>
            <person name="Chory J."/>
        </authorList>
    </citation>
    <scope>NUCLEOTIDE SEQUENCE [LARGE SCALE GENOMIC DNA]</scope>
</reference>
<keyword evidence="2" id="KW-1184">Jasmonic acid signaling pathway</keyword>
<dbReference type="PANTHER" id="PTHR33077:SF90">
    <property type="entry name" value="PROTEIN TIFY 7"/>
    <property type="match status" value="1"/>
</dbReference>
<gene>
    <name evidence="5" type="ORF">CASFOL_001203</name>
</gene>
<dbReference type="GO" id="GO:0031347">
    <property type="term" value="P:regulation of defense response"/>
    <property type="evidence" value="ECO:0007669"/>
    <property type="project" value="UniProtKB-UniRule"/>
</dbReference>
<dbReference type="PANTHER" id="PTHR33077">
    <property type="entry name" value="PROTEIN TIFY 4A-RELATED-RELATED"/>
    <property type="match status" value="1"/>
</dbReference>
<feature type="region of interest" description="Disordered" evidence="3">
    <location>
        <begin position="248"/>
        <end position="267"/>
    </location>
</feature>
<dbReference type="PROSITE" id="PS51320">
    <property type="entry name" value="TIFY"/>
    <property type="match status" value="1"/>
</dbReference>
<dbReference type="GO" id="GO:0009611">
    <property type="term" value="P:response to wounding"/>
    <property type="evidence" value="ECO:0007669"/>
    <property type="project" value="UniProtKB-UniRule"/>
</dbReference>
<proteinExistence type="inferred from homology"/>
<dbReference type="EMBL" id="JAVIJP010000002">
    <property type="protein sequence ID" value="KAL3655417.1"/>
    <property type="molecule type" value="Genomic_DNA"/>
</dbReference>
<organism evidence="5 6">
    <name type="scientific">Castilleja foliolosa</name>
    <dbReference type="NCBI Taxonomy" id="1961234"/>
    <lineage>
        <taxon>Eukaryota</taxon>
        <taxon>Viridiplantae</taxon>
        <taxon>Streptophyta</taxon>
        <taxon>Embryophyta</taxon>
        <taxon>Tracheophyta</taxon>
        <taxon>Spermatophyta</taxon>
        <taxon>Magnoliopsida</taxon>
        <taxon>eudicotyledons</taxon>
        <taxon>Gunneridae</taxon>
        <taxon>Pentapetalae</taxon>
        <taxon>asterids</taxon>
        <taxon>lamiids</taxon>
        <taxon>Lamiales</taxon>
        <taxon>Orobanchaceae</taxon>
        <taxon>Pedicularideae</taxon>
        <taxon>Castillejinae</taxon>
        <taxon>Castilleja</taxon>
    </lineage>
</organism>
<dbReference type="InterPro" id="IPR040390">
    <property type="entry name" value="TIFY/JAZ"/>
</dbReference>
<dbReference type="Pfam" id="PF09425">
    <property type="entry name" value="Jas_motif"/>
    <property type="match status" value="1"/>
</dbReference>
<comment type="function">
    <text evidence="2">Repressor of jasmonate responses.</text>
</comment>
<feature type="region of interest" description="Disordered" evidence="3">
    <location>
        <begin position="286"/>
        <end position="326"/>
    </location>
</feature>
<comment type="similarity">
    <text evidence="1 2">Belongs to the TIFY/JAZ family.</text>
</comment>
<evidence type="ECO:0000256" key="3">
    <source>
        <dbReference type="SAM" id="MobiDB-lite"/>
    </source>
</evidence>
<evidence type="ECO:0000259" key="4">
    <source>
        <dbReference type="PROSITE" id="PS51320"/>
    </source>
</evidence>
<evidence type="ECO:0000313" key="5">
    <source>
        <dbReference type="EMBL" id="KAL3655417.1"/>
    </source>
</evidence>
<dbReference type="InterPro" id="IPR010399">
    <property type="entry name" value="Tify_dom"/>
</dbReference>
<dbReference type="Pfam" id="PF06200">
    <property type="entry name" value="tify"/>
    <property type="match status" value="1"/>
</dbReference>
<evidence type="ECO:0000256" key="1">
    <source>
        <dbReference type="ARBA" id="ARBA00008614"/>
    </source>
</evidence>
<comment type="caution">
    <text evidence="5">The sequence shown here is derived from an EMBL/GenBank/DDBJ whole genome shotgun (WGS) entry which is preliminary data.</text>
</comment>
<dbReference type="AlphaFoldDB" id="A0ABD3ENU9"/>
<evidence type="ECO:0000256" key="2">
    <source>
        <dbReference type="RuleBase" id="RU369065"/>
    </source>
</evidence>
<dbReference type="InterPro" id="IPR018467">
    <property type="entry name" value="CCT_CS"/>
</dbReference>
<keyword evidence="2" id="KW-0539">Nucleus</keyword>
<dbReference type="SMART" id="SM00979">
    <property type="entry name" value="TIFY"/>
    <property type="match status" value="1"/>
</dbReference>
<evidence type="ECO:0000313" key="6">
    <source>
        <dbReference type="Proteomes" id="UP001632038"/>
    </source>
</evidence>